<protein>
    <submittedName>
        <fullName evidence="8">Membrane protein involved in the export of O-antigen and teichoic acid</fullName>
    </submittedName>
</protein>
<feature type="transmembrane region" description="Helical" evidence="7">
    <location>
        <begin position="323"/>
        <end position="345"/>
    </location>
</feature>
<dbReference type="Pfam" id="PF13440">
    <property type="entry name" value="Polysacc_synt_3"/>
    <property type="match status" value="1"/>
</dbReference>
<feature type="transmembrane region" description="Helical" evidence="7">
    <location>
        <begin position="296"/>
        <end position="317"/>
    </location>
</feature>
<feature type="transmembrane region" description="Helical" evidence="7">
    <location>
        <begin position="83"/>
        <end position="106"/>
    </location>
</feature>
<name>A0A1I0M7Z6_9BACT</name>
<dbReference type="InterPro" id="IPR050833">
    <property type="entry name" value="Poly_Biosynth_Transport"/>
</dbReference>
<evidence type="ECO:0000256" key="5">
    <source>
        <dbReference type="ARBA" id="ARBA00022989"/>
    </source>
</evidence>
<evidence type="ECO:0000256" key="1">
    <source>
        <dbReference type="ARBA" id="ARBA00004651"/>
    </source>
</evidence>
<keyword evidence="4 7" id="KW-0812">Transmembrane</keyword>
<dbReference type="GO" id="GO:0005886">
    <property type="term" value="C:plasma membrane"/>
    <property type="evidence" value="ECO:0007669"/>
    <property type="project" value="UniProtKB-SubCell"/>
</dbReference>
<evidence type="ECO:0000256" key="6">
    <source>
        <dbReference type="ARBA" id="ARBA00023136"/>
    </source>
</evidence>
<comment type="similarity">
    <text evidence="2">Belongs to the polysaccharide synthase family.</text>
</comment>
<dbReference type="AlphaFoldDB" id="A0A1I0M7Z6"/>
<evidence type="ECO:0000256" key="4">
    <source>
        <dbReference type="ARBA" id="ARBA00022692"/>
    </source>
</evidence>
<keyword evidence="3" id="KW-1003">Cell membrane</keyword>
<organism evidence="8 9">
    <name type="scientific">Prevotella aff. ruminicola Tc2-24</name>
    <dbReference type="NCBI Taxonomy" id="81582"/>
    <lineage>
        <taxon>Bacteria</taxon>
        <taxon>Pseudomonadati</taxon>
        <taxon>Bacteroidota</taxon>
        <taxon>Bacteroidia</taxon>
        <taxon>Bacteroidales</taxon>
        <taxon>Prevotellaceae</taxon>
        <taxon>Prevotella</taxon>
    </lineage>
</organism>
<dbReference type="PANTHER" id="PTHR30250">
    <property type="entry name" value="PST FAMILY PREDICTED COLANIC ACID TRANSPORTER"/>
    <property type="match status" value="1"/>
</dbReference>
<sequence length="492" mass="55362">MENENIKTQTISSMLWSAVGRFGTLGISFVSNMVLARLLSPQDFGYIGMLYIFIALSDVLIIGGFGAALIQKKNPTHLDYTSVFYWNLFVAIILYFILYLSAPLIADFYNMPLLCEVFRIQSLSLIIGAFSLVQTTQLQKQLRFKEFSVRGIVSALCGVTVSIIMAFMGYGIWSLVALSLVMSLSSVILLWKMSEWRPTLEFSMQSLKSLFSFGGLMALSSFVETLYTNVQGLIIGKWFTPQDLGYYTQARKLEQVPTSALSMIVGQVAFPVFSMLNEEKTKLRNGVSKSIKSISYLSVPMCFLLIVIAKPLIYLLYGPQWGASVLYFQILCLSGVVYIINCLNLNVIKSLGKGKVYLTMQMTKRLIGIFMIFCGISFGVIGVVASVAITFYIDFLINGFINKKMIGYGIKRQLYDIKEIVAIALALGVLIYFIGQILPLQQYIVMFIQILLFVSLYLLITSMLKFESAKVYQNVLFNLFICKLKNGTKRFY</sequence>
<evidence type="ECO:0000256" key="7">
    <source>
        <dbReference type="SAM" id="Phobius"/>
    </source>
</evidence>
<reference evidence="8 9" key="1">
    <citation type="submission" date="2016-10" db="EMBL/GenBank/DDBJ databases">
        <authorList>
            <person name="de Groot N.N."/>
        </authorList>
    </citation>
    <scope>NUCLEOTIDE SEQUENCE [LARGE SCALE GENOMIC DNA]</scope>
    <source>
        <strain evidence="8 9">TC2-24</strain>
    </source>
</reference>
<accession>A0A1I0M7Z6</accession>
<keyword evidence="9" id="KW-1185">Reference proteome</keyword>
<feature type="transmembrane region" description="Helical" evidence="7">
    <location>
        <begin position="147"/>
        <end position="166"/>
    </location>
</feature>
<keyword evidence="6 7" id="KW-0472">Membrane</keyword>
<gene>
    <name evidence="8" type="ORF">SAMN04487850_0408</name>
</gene>
<feature type="transmembrane region" description="Helical" evidence="7">
    <location>
        <begin position="256"/>
        <end position="276"/>
    </location>
</feature>
<dbReference type="RefSeq" id="WP_091914379.1">
    <property type="nucleotide sequence ID" value="NZ_FOIQ01000001.1"/>
</dbReference>
<evidence type="ECO:0000256" key="2">
    <source>
        <dbReference type="ARBA" id="ARBA00007430"/>
    </source>
</evidence>
<feature type="transmembrane region" description="Helical" evidence="7">
    <location>
        <begin position="172"/>
        <end position="191"/>
    </location>
</feature>
<feature type="transmembrane region" description="Helical" evidence="7">
    <location>
        <begin position="211"/>
        <end position="236"/>
    </location>
</feature>
<proteinExistence type="inferred from homology"/>
<dbReference type="EMBL" id="FOIQ01000001">
    <property type="protein sequence ID" value="SEV84389.1"/>
    <property type="molecule type" value="Genomic_DNA"/>
</dbReference>
<feature type="transmembrane region" description="Helical" evidence="7">
    <location>
        <begin position="118"/>
        <end position="135"/>
    </location>
</feature>
<evidence type="ECO:0000256" key="3">
    <source>
        <dbReference type="ARBA" id="ARBA00022475"/>
    </source>
</evidence>
<feature type="transmembrane region" description="Helical" evidence="7">
    <location>
        <begin position="46"/>
        <end position="71"/>
    </location>
</feature>
<keyword evidence="5 7" id="KW-1133">Transmembrane helix</keyword>
<evidence type="ECO:0000313" key="8">
    <source>
        <dbReference type="EMBL" id="SEV84389.1"/>
    </source>
</evidence>
<dbReference type="PANTHER" id="PTHR30250:SF10">
    <property type="entry name" value="LIPOPOLYSACCHARIDE BIOSYNTHESIS PROTEIN WZXC"/>
    <property type="match status" value="1"/>
</dbReference>
<feature type="transmembrane region" description="Helical" evidence="7">
    <location>
        <begin position="366"/>
        <end position="393"/>
    </location>
</feature>
<dbReference type="Proteomes" id="UP000199373">
    <property type="component" value="Unassembled WGS sequence"/>
</dbReference>
<feature type="transmembrane region" description="Helical" evidence="7">
    <location>
        <begin position="413"/>
        <end position="434"/>
    </location>
</feature>
<comment type="subcellular location">
    <subcellularLocation>
        <location evidence="1">Cell membrane</location>
        <topology evidence="1">Multi-pass membrane protein</topology>
    </subcellularLocation>
</comment>
<feature type="transmembrane region" description="Helical" evidence="7">
    <location>
        <begin position="443"/>
        <end position="464"/>
    </location>
</feature>
<evidence type="ECO:0000313" key="9">
    <source>
        <dbReference type="Proteomes" id="UP000199373"/>
    </source>
</evidence>
<feature type="transmembrane region" description="Helical" evidence="7">
    <location>
        <begin position="21"/>
        <end position="40"/>
    </location>
</feature>
<dbReference type="CDD" id="cd13127">
    <property type="entry name" value="MATE_tuaB_like"/>
    <property type="match status" value="1"/>
</dbReference>